<evidence type="ECO:0000256" key="5">
    <source>
        <dbReference type="ARBA" id="ARBA00022989"/>
    </source>
</evidence>
<feature type="domain" description="ABC3 transporter permease C-terminal" evidence="8">
    <location>
        <begin position="314"/>
        <end position="424"/>
    </location>
</feature>
<keyword evidence="6 7" id="KW-0472">Membrane</keyword>
<keyword evidence="10" id="KW-1185">Reference proteome</keyword>
<dbReference type="GO" id="GO:0044874">
    <property type="term" value="P:lipoprotein localization to outer membrane"/>
    <property type="evidence" value="ECO:0007669"/>
    <property type="project" value="TreeGrafter"/>
</dbReference>
<reference evidence="9" key="1">
    <citation type="submission" date="2021-01" db="EMBL/GenBank/DDBJ databases">
        <title>Whole genome shotgun sequence of Actinocatenispora rupis NBRC 107355.</title>
        <authorList>
            <person name="Komaki H."/>
            <person name="Tamura T."/>
        </authorList>
    </citation>
    <scope>NUCLEOTIDE SEQUENCE</scope>
    <source>
        <strain evidence="9">NBRC 107355</strain>
    </source>
</reference>
<dbReference type="PANTHER" id="PTHR30489:SF0">
    <property type="entry name" value="LIPOPROTEIN-RELEASING SYSTEM TRANSMEMBRANE PROTEIN LOLE"/>
    <property type="match status" value="1"/>
</dbReference>
<gene>
    <name evidence="9" type="ORF">Aru02nite_08010</name>
</gene>
<dbReference type="PANTHER" id="PTHR30489">
    <property type="entry name" value="LIPOPROTEIN-RELEASING SYSTEM TRANSMEMBRANE PROTEIN LOLE"/>
    <property type="match status" value="1"/>
</dbReference>
<comment type="subcellular location">
    <subcellularLocation>
        <location evidence="1">Cell membrane</location>
        <topology evidence="1">Multi-pass membrane protein</topology>
    </subcellularLocation>
</comment>
<dbReference type="Pfam" id="PF02687">
    <property type="entry name" value="FtsX"/>
    <property type="match status" value="2"/>
</dbReference>
<feature type="transmembrane region" description="Helical" evidence="7">
    <location>
        <begin position="50"/>
        <end position="71"/>
    </location>
</feature>
<protein>
    <recommendedName>
        <fullName evidence="8">ABC3 transporter permease C-terminal domain-containing protein</fullName>
    </recommendedName>
</protein>
<feature type="transmembrane region" description="Helical" evidence="7">
    <location>
        <begin position="311"/>
        <end position="334"/>
    </location>
</feature>
<dbReference type="RefSeq" id="WP_203654959.1">
    <property type="nucleotide sequence ID" value="NZ_BAAAZM010000002.1"/>
</dbReference>
<evidence type="ECO:0000313" key="9">
    <source>
        <dbReference type="EMBL" id="GID09912.1"/>
    </source>
</evidence>
<evidence type="ECO:0000256" key="1">
    <source>
        <dbReference type="ARBA" id="ARBA00004651"/>
    </source>
</evidence>
<feature type="transmembrane region" description="Helical" evidence="7">
    <location>
        <begin position="229"/>
        <end position="257"/>
    </location>
</feature>
<feature type="domain" description="ABC3 transporter permease C-terminal" evidence="8">
    <location>
        <begin position="60"/>
        <end position="173"/>
    </location>
</feature>
<evidence type="ECO:0000259" key="8">
    <source>
        <dbReference type="Pfam" id="PF02687"/>
    </source>
</evidence>
<evidence type="ECO:0000256" key="6">
    <source>
        <dbReference type="ARBA" id="ARBA00023136"/>
    </source>
</evidence>
<dbReference type="InterPro" id="IPR051447">
    <property type="entry name" value="Lipoprotein-release_system"/>
</dbReference>
<evidence type="ECO:0000256" key="3">
    <source>
        <dbReference type="ARBA" id="ARBA00022475"/>
    </source>
</evidence>
<keyword evidence="5 7" id="KW-1133">Transmembrane helix</keyword>
<sequence>MLRLAFRSVRARALSYLSSAVVVLAGTALLTAFGAVLETGLHTNGPDRRTLVLLPLILGGWTLAIVTYGIVSTVALSIRQRDRETALLRTVAATPAQVRAALVTEVLLVALPAVLPGLLVGRGVLAALVGFGAVGPVAARTGGWSVAAGTGAALVAAAVAAVLASRRAARIPPVRALAGADDAPAGAHLGRPRAAAGAVLLGLGVGLGVTTLFMPNGPLLSSTAGPGGVAAAIGLALLAPAAAGAVRALAAVTGGAVRLGVRSMSVRAAATAAVVGPLVLLVGIAAGTLAMQRTEDGRHVVDTDAARIAPVNYLVVVMITGFALIAAGNALVAATRHRNAEFVLLHRIGATRAQLLRMVGAESAVTALVAVLLGTVAVLVMVVPFSIVRTGAPLPAGGPWIWLGVAAGTVAVTTGIAVGTAARLTRAAA</sequence>
<comment type="similarity">
    <text evidence="2">Belongs to the ABC-4 integral membrane protein family. LolC/E subfamily.</text>
</comment>
<organism evidence="9 10">
    <name type="scientific">Actinocatenispora rupis</name>
    <dbReference type="NCBI Taxonomy" id="519421"/>
    <lineage>
        <taxon>Bacteria</taxon>
        <taxon>Bacillati</taxon>
        <taxon>Actinomycetota</taxon>
        <taxon>Actinomycetes</taxon>
        <taxon>Micromonosporales</taxon>
        <taxon>Micromonosporaceae</taxon>
        <taxon>Actinocatenispora</taxon>
    </lineage>
</organism>
<feature type="transmembrane region" description="Helical" evidence="7">
    <location>
        <begin position="106"/>
        <end position="131"/>
    </location>
</feature>
<feature type="transmembrane region" description="Helical" evidence="7">
    <location>
        <begin position="194"/>
        <end position="214"/>
    </location>
</feature>
<proteinExistence type="inferred from homology"/>
<dbReference type="InterPro" id="IPR003838">
    <property type="entry name" value="ABC3_permease_C"/>
</dbReference>
<evidence type="ECO:0000256" key="4">
    <source>
        <dbReference type="ARBA" id="ARBA00022692"/>
    </source>
</evidence>
<evidence type="ECO:0000256" key="2">
    <source>
        <dbReference type="ARBA" id="ARBA00005236"/>
    </source>
</evidence>
<evidence type="ECO:0000313" key="10">
    <source>
        <dbReference type="Proteomes" id="UP000612808"/>
    </source>
</evidence>
<feature type="transmembrane region" description="Helical" evidence="7">
    <location>
        <begin position="355"/>
        <end position="388"/>
    </location>
</feature>
<comment type="caution">
    <text evidence="9">The sequence shown here is derived from an EMBL/GenBank/DDBJ whole genome shotgun (WGS) entry which is preliminary data.</text>
</comment>
<dbReference type="GO" id="GO:0098797">
    <property type="term" value="C:plasma membrane protein complex"/>
    <property type="evidence" value="ECO:0007669"/>
    <property type="project" value="TreeGrafter"/>
</dbReference>
<feature type="transmembrane region" description="Helical" evidence="7">
    <location>
        <begin position="269"/>
        <end position="291"/>
    </location>
</feature>
<evidence type="ECO:0000256" key="7">
    <source>
        <dbReference type="SAM" id="Phobius"/>
    </source>
</evidence>
<feature type="transmembrane region" description="Helical" evidence="7">
    <location>
        <begin position="400"/>
        <end position="422"/>
    </location>
</feature>
<name>A0A8J3J4C9_9ACTN</name>
<dbReference type="EMBL" id="BOMB01000004">
    <property type="protein sequence ID" value="GID09912.1"/>
    <property type="molecule type" value="Genomic_DNA"/>
</dbReference>
<accession>A0A8J3J4C9</accession>
<feature type="transmembrane region" description="Helical" evidence="7">
    <location>
        <begin position="143"/>
        <end position="165"/>
    </location>
</feature>
<keyword evidence="3" id="KW-1003">Cell membrane</keyword>
<dbReference type="AlphaFoldDB" id="A0A8J3J4C9"/>
<keyword evidence="4 7" id="KW-0812">Transmembrane</keyword>
<dbReference type="Proteomes" id="UP000612808">
    <property type="component" value="Unassembled WGS sequence"/>
</dbReference>